<dbReference type="AlphaFoldDB" id="A0A347WE73"/>
<dbReference type="RefSeq" id="WP_118963192.1">
    <property type="nucleotide sequence ID" value="NZ_CP023036.1"/>
</dbReference>
<dbReference type="NCBIfam" id="TIGR00797">
    <property type="entry name" value="matE"/>
    <property type="match status" value="1"/>
</dbReference>
<dbReference type="CDD" id="cd13131">
    <property type="entry name" value="MATE_NorM_like"/>
    <property type="match status" value="1"/>
</dbReference>
<feature type="transmembrane region" description="Helical" evidence="2">
    <location>
        <begin position="391"/>
        <end position="415"/>
    </location>
</feature>
<dbReference type="GO" id="GO:0042910">
    <property type="term" value="F:xenobiotic transmembrane transporter activity"/>
    <property type="evidence" value="ECO:0007669"/>
    <property type="project" value="InterPro"/>
</dbReference>
<feature type="transmembrane region" description="Helical" evidence="2">
    <location>
        <begin position="271"/>
        <end position="292"/>
    </location>
</feature>
<evidence type="ECO:0000313" key="3">
    <source>
        <dbReference type="EMBL" id="AXY23166.1"/>
    </source>
</evidence>
<feature type="transmembrane region" description="Helical" evidence="2">
    <location>
        <begin position="316"/>
        <end position="336"/>
    </location>
</feature>
<dbReference type="OrthoDB" id="9780160at2"/>
<dbReference type="GO" id="GO:0015297">
    <property type="term" value="F:antiporter activity"/>
    <property type="evidence" value="ECO:0007669"/>
    <property type="project" value="InterPro"/>
</dbReference>
<feature type="transmembrane region" description="Helical" evidence="2">
    <location>
        <begin position="356"/>
        <end position="379"/>
    </location>
</feature>
<feature type="transmembrane region" description="Helical" evidence="2">
    <location>
        <begin position="421"/>
        <end position="444"/>
    </location>
</feature>
<dbReference type="GO" id="GO:0005886">
    <property type="term" value="C:plasma membrane"/>
    <property type="evidence" value="ECO:0007669"/>
    <property type="project" value="TreeGrafter"/>
</dbReference>
<keyword evidence="2" id="KW-1133">Transmembrane helix</keyword>
<keyword evidence="1" id="KW-0813">Transport</keyword>
<keyword evidence="2" id="KW-0472">Membrane</keyword>
<feature type="transmembrane region" description="Helical" evidence="2">
    <location>
        <begin position="193"/>
        <end position="217"/>
    </location>
</feature>
<feature type="transmembrane region" description="Helical" evidence="2">
    <location>
        <begin position="133"/>
        <end position="155"/>
    </location>
</feature>
<dbReference type="KEGG" id="ksc:CD178_02418"/>
<name>A0A347WE73_9PROT</name>
<dbReference type="Pfam" id="PF01554">
    <property type="entry name" value="MatE"/>
    <property type="match status" value="2"/>
</dbReference>
<keyword evidence="4" id="KW-1185">Reference proteome</keyword>
<feature type="transmembrane region" description="Helical" evidence="2">
    <location>
        <begin position="88"/>
        <end position="113"/>
    </location>
</feature>
<evidence type="ECO:0000256" key="1">
    <source>
        <dbReference type="ARBA" id="ARBA00022448"/>
    </source>
</evidence>
<keyword evidence="2" id="KW-0812">Transmembrane</keyword>
<dbReference type="PANTHER" id="PTHR43298">
    <property type="entry name" value="MULTIDRUG RESISTANCE PROTEIN NORM-RELATED"/>
    <property type="match status" value="1"/>
</dbReference>
<evidence type="ECO:0000313" key="4">
    <source>
        <dbReference type="Proteomes" id="UP000264120"/>
    </source>
</evidence>
<dbReference type="PANTHER" id="PTHR43298:SF2">
    <property type="entry name" value="FMN_FAD EXPORTER YEEO-RELATED"/>
    <property type="match status" value="1"/>
</dbReference>
<dbReference type="InterPro" id="IPR050222">
    <property type="entry name" value="MATE_MdtK"/>
</dbReference>
<evidence type="ECO:0000256" key="2">
    <source>
        <dbReference type="SAM" id="Phobius"/>
    </source>
</evidence>
<dbReference type="Proteomes" id="UP000264120">
    <property type="component" value="Chromosome"/>
</dbReference>
<feature type="transmembrane region" description="Helical" evidence="2">
    <location>
        <begin position="167"/>
        <end position="187"/>
    </location>
</feature>
<accession>A0A347WE73</accession>
<reference evidence="3 4" key="1">
    <citation type="submission" date="2017-08" db="EMBL/GenBank/DDBJ databases">
        <title>Complete genome sequence of Gluconacetobacter saccharivorans CV1 isolated from Fermented Vinegar.</title>
        <authorList>
            <person name="Kim S.-Y."/>
        </authorList>
    </citation>
    <scope>NUCLEOTIDE SEQUENCE [LARGE SCALE GENOMIC DNA]</scope>
    <source>
        <strain evidence="3 4">CV1</strain>
    </source>
</reference>
<protein>
    <submittedName>
        <fullName evidence="3">Multidrug resistance protein NorM</fullName>
    </submittedName>
</protein>
<dbReference type="InterPro" id="IPR002528">
    <property type="entry name" value="MATE_fam"/>
</dbReference>
<dbReference type="EMBL" id="CP023036">
    <property type="protein sequence ID" value="AXY23166.1"/>
    <property type="molecule type" value="Genomic_DNA"/>
</dbReference>
<gene>
    <name evidence="3" type="primary">norM</name>
    <name evidence="3" type="ORF">CD178_02418</name>
</gene>
<organism evidence="3 4">
    <name type="scientific">Komagataeibacter saccharivorans</name>
    <dbReference type="NCBI Taxonomy" id="265959"/>
    <lineage>
        <taxon>Bacteria</taxon>
        <taxon>Pseudomonadati</taxon>
        <taxon>Pseudomonadota</taxon>
        <taxon>Alphaproteobacteria</taxon>
        <taxon>Acetobacterales</taxon>
        <taxon>Acetobacteraceae</taxon>
        <taxon>Komagataeibacter</taxon>
    </lineage>
</organism>
<feature type="transmembrane region" description="Helical" evidence="2">
    <location>
        <begin position="238"/>
        <end position="259"/>
    </location>
</feature>
<feature type="transmembrane region" description="Helical" evidence="2">
    <location>
        <begin position="43"/>
        <end position="76"/>
    </location>
</feature>
<feature type="transmembrane region" description="Helical" evidence="2">
    <location>
        <begin position="12"/>
        <end position="31"/>
    </location>
</feature>
<proteinExistence type="predicted"/>
<sequence length="455" mass="48230">MTRPIKPFRTEFRSILAIAGPMGLSQFAQMLMGLTDDVLLGSLGASALAIGGLATGTFFTLTAILAAVIEAGGILLAQARGRQDHAVLGTIITSMLLVAVVLCVPELFCLAHVDTLLAWMNEPQAIRAPVADFVRILMWAVPPALLGQGILTTALPVMGAQGILMRVTPCITVINGLFNATLIHGWFGLPALGLHGSAIATVITLWCMPVIMLAFMMRRPELRAALRPRMHEWGHTLALLRTGLPMLAAAMAEVTLFQANSLEAARLGNSALAAFQIMLGIGMQFFVLYLALGQACNIRIGYWTGRGDPTMVRRTAWAGMILGIVTASLATVALAAGRYPIIGCYLDMAQPGNAEAVQMALTLLLVGAAFQIPDAVQVVATGILRGQGDTAIPMVLAIIGYWGIGFPSGVSLAFHHGMGPAGLWCGIGIGLVSVFTLHGTRILWRMRKQTHRAPA</sequence>